<accession>C0W1N6</accession>
<feature type="transmembrane region" description="Helical" evidence="2">
    <location>
        <begin position="1770"/>
        <end position="1791"/>
    </location>
</feature>
<comment type="caution">
    <text evidence="4">The sequence shown here is derived from an EMBL/GenBank/DDBJ whole genome shotgun (WGS) entry which is preliminary data.</text>
</comment>
<feature type="region of interest" description="Disordered" evidence="1">
    <location>
        <begin position="965"/>
        <end position="1007"/>
    </location>
</feature>
<reference evidence="4 5" key="1">
    <citation type="submission" date="2009-01" db="EMBL/GenBank/DDBJ databases">
        <authorList>
            <person name="Qin X."/>
            <person name="Bachman B."/>
            <person name="Battles P."/>
            <person name="Bell A."/>
            <person name="Bess C."/>
            <person name="Bickham C."/>
            <person name="Chaboub L."/>
            <person name="Chen D."/>
            <person name="Coyle M."/>
            <person name="Deiros D.R."/>
            <person name="Dinh H."/>
            <person name="Forbes L."/>
            <person name="Fowler G."/>
            <person name="Francisco L."/>
            <person name="Fu Q."/>
            <person name="Gubbala S."/>
            <person name="Hale W."/>
            <person name="Han Y."/>
            <person name="Hemphill L."/>
            <person name="Highlander S.K."/>
            <person name="Hirani K."/>
            <person name="Hogues M."/>
            <person name="Jackson L."/>
            <person name="Jakkamsetti A."/>
            <person name="Javaid M."/>
            <person name="Jiang H."/>
            <person name="Korchina V."/>
            <person name="Kovar C."/>
            <person name="Lara F."/>
            <person name="Lee S."/>
            <person name="Mata R."/>
            <person name="Mathew T."/>
            <person name="Moen C."/>
            <person name="Morales K."/>
            <person name="Munidasa M."/>
            <person name="Nazareth L."/>
            <person name="Ngo R."/>
            <person name="Nguyen L."/>
            <person name="Okwuonu G."/>
            <person name="Ongeri F."/>
            <person name="Patil S."/>
            <person name="Petrosino J."/>
            <person name="Pham C."/>
            <person name="Pham P."/>
            <person name="Pu L.-L."/>
            <person name="Puazo M."/>
            <person name="Raj R."/>
            <person name="Reid J."/>
            <person name="Rouhana J."/>
            <person name="Saada N."/>
            <person name="Shang Y."/>
            <person name="Simmons D."/>
            <person name="Thornton R."/>
            <person name="Warren J."/>
            <person name="Weissenberger G."/>
            <person name="Zhang J."/>
            <person name="Zhang L."/>
            <person name="Zhou C."/>
            <person name="Zhu D."/>
            <person name="Muzny D."/>
            <person name="Worley K."/>
            <person name="Gibbs R."/>
        </authorList>
    </citation>
    <scope>NUCLEOTIDE SEQUENCE [LARGE SCALE GENOMIC DNA]</scope>
    <source>
        <strain evidence="4 5">DSM 15436</strain>
    </source>
</reference>
<dbReference type="PANTHER" id="PTHR42834:SF1">
    <property type="entry name" value="ENDONUCLEASE_EXONUCLEASE_PHOSPHATASE FAMILY PROTEIN (AFU_ORTHOLOGUE AFUA_3G09210)"/>
    <property type="match status" value="1"/>
</dbReference>
<protein>
    <submittedName>
        <fullName evidence="4">LPXTG-motif cell wall anchor domain protein</fullName>
    </submittedName>
</protein>
<feature type="region of interest" description="Disordered" evidence="1">
    <location>
        <begin position="1738"/>
        <end position="1758"/>
    </location>
</feature>
<evidence type="ECO:0000256" key="2">
    <source>
        <dbReference type="SAM" id="Phobius"/>
    </source>
</evidence>
<gene>
    <name evidence="4" type="ORF">HMPREF0044_1326</name>
</gene>
<evidence type="ECO:0000313" key="5">
    <source>
        <dbReference type="Proteomes" id="UP000010301"/>
    </source>
</evidence>
<name>C0W1N6_9ACTO</name>
<evidence type="ECO:0000313" key="4">
    <source>
        <dbReference type="EMBL" id="EEH63402.1"/>
    </source>
</evidence>
<dbReference type="GO" id="GO:0003824">
    <property type="term" value="F:catalytic activity"/>
    <property type="evidence" value="ECO:0007669"/>
    <property type="project" value="InterPro"/>
</dbReference>
<dbReference type="SUPFAM" id="SSF56219">
    <property type="entry name" value="DNase I-like"/>
    <property type="match status" value="2"/>
</dbReference>
<dbReference type="Proteomes" id="UP000010301">
    <property type="component" value="Unassembled WGS sequence"/>
</dbReference>
<dbReference type="eggNOG" id="COG2374">
    <property type="taxonomic scope" value="Bacteria"/>
</dbReference>
<feature type="compositionally biased region" description="Polar residues" evidence="1">
    <location>
        <begin position="995"/>
        <end position="1004"/>
    </location>
</feature>
<feature type="region of interest" description="Disordered" evidence="1">
    <location>
        <begin position="822"/>
        <end position="846"/>
    </location>
</feature>
<keyword evidence="2" id="KW-1133">Transmembrane helix</keyword>
<dbReference type="Pfam" id="PF03372">
    <property type="entry name" value="Exo_endo_phos"/>
    <property type="match status" value="1"/>
</dbReference>
<dbReference type="PANTHER" id="PTHR42834">
    <property type="entry name" value="ENDONUCLEASE/EXONUCLEASE/PHOSPHATASE FAMILY PROTEIN (AFU_ORTHOLOGUE AFUA_3G09210)"/>
    <property type="match status" value="1"/>
</dbReference>
<evidence type="ECO:0000256" key="1">
    <source>
        <dbReference type="SAM" id="MobiDB-lite"/>
    </source>
</evidence>
<dbReference type="InterPro" id="IPR036691">
    <property type="entry name" value="Endo/exonu/phosph_ase_sf"/>
</dbReference>
<dbReference type="HOGENOM" id="CLU_238216_0_0_11"/>
<dbReference type="CDD" id="cd04486">
    <property type="entry name" value="YhcR_OBF_like"/>
    <property type="match status" value="2"/>
</dbReference>
<keyword evidence="2" id="KW-0472">Membrane</keyword>
<feature type="compositionally biased region" description="Gly residues" evidence="1">
    <location>
        <begin position="342"/>
        <end position="353"/>
    </location>
</feature>
<dbReference type="InterPro" id="IPR047971">
    <property type="entry name" value="ExeM-like"/>
</dbReference>
<proteinExistence type="predicted"/>
<feature type="domain" description="Endonuclease/exonuclease/phosphatase" evidence="3">
    <location>
        <begin position="1304"/>
        <end position="1612"/>
    </location>
</feature>
<dbReference type="CDD" id="cd10283">
    <property type="entry name" value="MnuA_DNase1-like"/>
    <property type="match status" value="2"/>
</dbReference>
<feature type="region of interest" description="Disordered" evidence="1">
    <location>
        <begin position="323"/>
        <end position="369"/>
    </location>
</feature>
<keyword evidence="5" id="KW-1185">Reference proteome</keyword>
<dbReference type="Gene3D" id="3.60.10.10">
    <property type="entry name" value="Endonuclease/exonuclease/phosphatase"/>
    <property type="match status" value="2"/>
</dbReference>
<dbReference type="InterPro" id="IPR005135">
    <property type="entry name" value="Endo/exonuclease/phosphatase"/>
</dbReference>
<dbReference type="STRING" id="525245.HMPREF0044_1326"/>
<sequence length="1795" mass="192416">MFTIWLQNPIIPYKQRIIGTWGLLEYILRYSRISPPWESNIPYSNKETVLNTLKTRLQALGAVTTLTLLLSPLGTAAHAAAATPTETTIEQVQGPGAESPLLGSAKKGPLVSVKGRVTYVNTTDGQRKGFFIQTPGTATVAPANGSNGLFIGLTQKTLKFAPTVDRCVTVVGYVNEMGAKNGNRLTRLQDLTEVTVDPAGCAPVTALPLTEVPNDDALEQLEGMLVRPQGDFKVISIADLASHGVLTIAPANNPSTTLLLDDNILNKLSGGPLPFAAEGVTIAEGDTLRFISDVIVDAHGKLRLQALNPVNGATNSPVEIIKDNAQQPPAGGEESPTPNPGGDQGQPGGGEGTGIEPVQPTPEAGITPISQIQGTGFKSTMEKQVVTVKGVVTARYDHGNIDGFYVQTPGTGSAAPTAGSEAIFVYVGKTGLNNLPTLNSCVTVKGTVKEYTGRKKPQPVDYTTQLSDPEVKAATDCAPVTPLALQALPKNDTEAEAIEGMLVKPLQNLVVTDNYNLNTFGNVGLSMTGAVLPQRTDVARPGQEADAVEANNATNFINLDDGASWNYTTKPKDGQVDPRDYQLPFVTKTDPVRLGAKVTFNSGVIYEYRFGWVLQATQPVHGLENSSVSFENNRPATAPAVNGDVKIATYNVLNYFVHLGKDRNCQFYTDRHGNPVSSKSCSVRGAYSQEAFDNQQAKIVTAINKLGADVVGLEEVENSTKFGKDRDFALAHLVTELNKANNGAIKWAYVQSPANVPNNGDFIRTAFIYNADKVKPVGDSQILGDASFNSIARSPLAQKFTPVVTADQTGTDFVVIVNHFKSKRPPEGDSNADQADKGDGQGGWSPKRVEQAAAVANWANTTFAGIPVFMVGDFNSYSKEDAIIKLAELGFNKIPTVGHSYLFQSRVGSLDHAITNAVGMAIVADQTAKVWEINAHEPVALEYSRKNYTASDLYTTDEFRSSDHNPEIFGIKVIKPKDKDETPQPPETTDPAQPNPGSSTDETPQQPPAVAIKPIAEIQGTGAKSPLVDQEVTTKGIVTAAYPTGNLNGFYIQTPGTGAEKNPAASHGIFVYTGHRKVADIPNIGTCVEVTGTVAEFGGKTATEDYEFSTQLTAPTVKTTTGCDQPVVAVVFDKLPASDEEREKYEGMLVAPRGSIVVTDNYNLGQYGSLTLAYSDEALVQPTDKFAPGSAEAIALDEANAAKEVTLDDGSSWNYFFKPKKGSTLDPRASELPYLSPDHPVRVGAKVTFNDNVIFGYAFSSWTFQPTSQVIGVKNAPATFANNRPAVPAVTGDVKVATFNVLNYFTDLGEDQVKCKSYKDRNDNPVGTDKCAVRGAYTKAAFADQKAKIVSAISLLDADIISLEEIENSQRFGHDRDATLEDLVAALNEKMGAGTWKAVASPANIPNNGDAIRTAFIYKPAKVKAEGESLILDHPDFTGVARSPLAQKFVPVVDERHNAKPFVLIVNHFKSKGSVAKGHGEQEGDFDGQGNNNPLRVKQAAALAEFAKANFAEVPTFLLGDFNAYSKEDPIVTLGNAGFEKLTGEGHSYVFKGRSGSLDHVLANEGAKALVSDTGVKVWEINAHEPVMLEYARRNYNVVDFFRADQWRSSDHNPEVFGINVITPKKAIDWTEIGPSEPVWTDAAVNVEKPVYETGQELQATFILSKANAETQVVFYLHSDPVKLGVKDLQVQPNGTVKANVTWKIPANFELGKHDVVVTDLKGKELARAGVTFVKPNTPSVVQPSKDQKSTVKPAVPAPAKKPALPVTGVSAQIMLVVALGALVGLAMVVLRRRY</sequence>
<keyword evidence="2" id="KW-0812">Transmembrane</keyword>
<evidence type="ECO:0000259" key="3">
    <source>
        <dbReference type="Pfam" id="PF03372"/>
    </source>
</evidence>
<organism evidence="4 5">
    <name type="scientific">Gleimia coleocanis DSM 15436</name>
    <dbReference type="NCBI Taxonomy" id="525245"/>
    <lineage>
        <taxon>Bacteria</taxon>
        <taxon>Bacillati</taxon>
        <taxon>Actinomycetota</taxon>
        <taxon>Actinomycetes</taxon>
        <taxon>Actinomycetales</taxon>
        <taxon>Actinomycetaceae</taxon>
        <taxon>Gleimia</taxon>
    </lineage>
</organism>
<dbReference type="EMBL" id="ACFG01000034">
    <property type="protein sequence ID" value="EEH63402.1"/>
    <property type="molecule type" value="Genomic_DNA"/>
</dbReference>
<dbReference type="NCBIfam" id="NF033681">
    <property type="entry name" value="ExeM_NucH_DNase"/>
    <property type="match status" value="2"/>
</dbReference>